<dbReference type="InterPro" id="IPR036770">
    <property type="entry name" value="Ankyrin_rpt-contain_sf"/>
</dbReference>
<keyword evidence="9" id="KW-0186">Copper</keyword>
<feature type="region of interest" description="Disordered" evidence="11">
    <location>
        <begin position="595"/>
        <end position="618"/>
    </location>
</feature>
<keyword evidence="8" id="KW-0560">Oxidoreductase</keyword>
<feature type="compositionally biased region" description="Polar residues" evidence="11">
    <location>
        <begin position="604"/>
        <end position="617"/>
    </location>
</feature>
<evidence type="ECO:0000313" key="14">
    <source>
        <dbReference type="EMBL" id="CAF1407105.1"/>
    </source>
</evidence>
<dbReference type="GO" id="GO:0005507">
    <property type="term" value="F:copper ion binding"/>
    <property type="evidence" value="ECO:0007669"/>
    <property type="project" value="InterPro"/>
</dbReference>
<gene>
    <name evidence="14" type="ORF">EDS130_LOCUS36441</name>
    <name evidence="13" type="ORF">XAT740_LOCUS4816</name>
</gene>
<evidence type="ECO:0000256" key="1">
    <source>
        <dbReference type="ARBA" id="ARBA00001935"/>
    </source>
</evidence>
<name>A0A813V807_ADIRI</name>
<evidence type="ECO:0000313" key="13">
    <source>
        <dbReference type="EMBL" id="CAF0838008.1"/>
    </source>
</evidence>
<dbReference type="EMBL" id="CAJNOJ010000339">
    <property type="protein sequence ID" value="CAF1407105.1"/>
    <property type="molecule type" value="Genomic_DNA"/>
</dbReference>
<dbReference type="PROSITE" id="PS00332">
    <property type="entry name" value="SOD_CU_ZN_2"/>
    <property type="match status" value="1"/>
</dbReference>
<dbReference type="GO" id="GO:0035556">
    <property type="term" value="P:intracellular signal transduction"/>
    <property type="evidence" value="ECO:0007669"/>
    <property type="project" value="InterPro"/>
</dbReference>
<dbReference type="CDD" id="cd00305">
    <property type="entry name" value="Cu-Zn_Superoxide_Dismutase"/>
    <property type="match status" value="1"/>
</dbReference>
<evidence type="ECO:0000256" key="4">
    <source>
        <dbReference type="ARBA" id="ARBA00012682"/>
    </source>
</evidence>
<dbReference type="EMBL" id="CAJNOR010000202">
    <property type="protein sequence ID" value="CAF0838008.1"/>
    <property type="molecule type" value="Genomic_DNA"/>
</dbReference>
<evidence type="ECO:0000256" key="10">
    <source>
        <dbReference type="PROSITE-ProRule" id="PRU00023"/>
    </source>
</evidence>
<dbReference type="SUPFAM" id="SSF48403">
    <property type="entry name" value="Ankyrin repeat"/>
    <property type="match status" value="1"/>
</dbReference>
<dbReference type="Gene3D" id="2.60.40.200">
    <property type="entry name" value="Superoxide dismutase, copper/zinc binding domain"/>
    <property type="match status" value="1"/>
</dbReference>
<evidence type="ECO:0000256" key="3">
    <source>
        <dbReference type="ARBA" id="ARBA00010457"/>
    </source>
</evidence>
<dbReference type="AlphaFoldDB" id="A0A813V807"/>
<evidence type="ECO:0000256" key="9">
    <source>
        <dbReference type="ARBA" id="ARBA00023008"/>
    </source>
</evidence>
<keyword evidence="10" id="KW-0040">ANK repeat</keyword>
<feature type="domain" description="SOCS box" evidence="12">
    <location>
        <begin position="429"/>
        <end position="473"/>
    </location>
</feature>
<dbReference type="PANTHER" id="PTHR10003">
    <property type="entry name" value="SUPEROXIDE DISMUTASE CU-ZN -RELATED"/>
    <property type="match status" value="1"/>
</dbReference>
<dbReference type="InterPro" id="IPR024134">
    <property type="entry name" value="SOD_Cu/Zn_/chaperone"/>
</dbReference>
<dbReference type="PROSITE" id="PS00087">
    <property type="entry name" value="SOD_CU_ZN_1"/>
    <property type="match status" value="1"/>
</dbReference>
<dbReference type="PRINTS" id="PR00068">
    <property type="entry name" value="CUZNDISMTASE"/>
</dbReference>
<keyword evidence="15" id="KW-1185">Reference proteome</keyword>
<dbReference type="InterPro" id="IPR001424">
    <property type="entry name" value="SOD_Cu_Zn_dom"/>
</dbReference>
<sequence>MTDVDVLKNDSQSDNSVPKATNLNENLLMNSSFTNDDLTALLRSALTSDTESFRRAVQNLKITHYETFRQIINEFDEHRNTLIWYLSLADLYDRIEALHECASINLNLDVKNGRLNQCVLHYAVVNAQKENIRKILNMGIDTNLSDQYSRTACHYIALYGTKYRNDIEIMKLLTDYGALTNLEDFYHRTSLHYAILTENYNLAKYLIGLPEINLLLHSAFEGYTPLCHLCAQILNLSESSLTTNQFTDIVECVITITNRCSSKELIFNNCHIVKNGQINANLLLHIYHRLSDLEMPSSLIDLFHRLQIIIIGTDQDHRLFVQYLCKTHSWQSAVLALCNTHNVDVSNALIEFIAHDPCTVLMNNISPLSDVSIVLTLIYYALSMGTKVLRNIVPICEYRIGDEMRMGNVNLHTTYVAFIYTCICYASFRVFSLKHLCRRCVRNCFQSNIIDKVEECWKLSSKLRDYLQICELQLIYSKFDNLSCVVNLIEQLCNIHCMHYTPVESDLNKILGEQSFVQNPSVERLSGSEITSKTSTNSAELIVQTNSYMSTEDFQTELADINAKLTFQISTKSKNMSITRAKAVLIGDEVHVAGNKDQWGRGGATSSDGQASTTAGSSKKPVYGVIEFEQQGDTVVVTGKIEGLGENSQHGFHIHEFGDVSNGCTSAGAHFNPHKKQHAGPDDADRHVGDLGNVQTDGSGVVNVNIKDKMISLNGEHSILGRCLVVHEKADDLGRGDNEESKKTGNAGKRLACGIIGTVNPEKK</sequence>
<reference evidence="13" key="1">
    <citation type="submission" date="2021-02" db="EMBL/GenBank/DDBJ databases">
        <authorList>
            <person name="Nowell W R."/>
        </authorList>
    </citation>
    <scope>NUCLEOTIDE SEQUENCE</scope>
</reference>
<evidence type="ECO:0000256" key="11">
    <source>
        <dbReference type="SAM" id="MobiDB-lite"/>
    </source>
</evidence>
<dbReference type="InterPro" id="IPR018152">
    <property type="entry name" value="SOD_Cu/Zn_BS"/>
</dbReference>
<comment type="similarity">
    <text evidence="3">Belongs to the Cu-Zn superoxide dismutase family.</text>
</comment>
<organism evidence="13 15">
    <name type="scientific">Adineta ricciae</name>
    <name type="common">Rotifer</name>
    <dbReference type="NCBI Taxonomy" id="249248"/>
    <lineage>
        <taxon>Eukaryota</taxon>
        <taxon>Metazoa</taxon>
        <taxon>Spiralia</taxon>
        <taxon>Gnathifera</taxon>
        <taxon>Rotifera</taxon>
        <taxon>Eurotatoria</taxon>
        <taxon>Bdelloidea</taxon>
        <taxon>Adinetida</taxon>
        <taxon>Adinetidae</taxon>
        <taxon>Adineta</taxon>
    </lineage>
</organism>
<comment type="cofactor">
    <cofactor evidence="2">
        <name>Zn(2+)</name>
        <dbReference type="ChEBI" id="CHEBI:29105"/>
    </cofactor>
</comment>
<evidence type="ECO:0000256" key="8">
    <source>
        <dbReference type="ARBA" id="ARBA00023002"/>
    </source>
</evidence>
<dbReference type="Pfam" id="PF00080">
    <property type="entry name" value="Sod_Cu"/>
    <property type="match status" value="1"/>
</dbReference>
<dbReference type="PROSITE" id="PS50225">
    <property type="entry name" value="SOCS"/>
    <property type="match status" value="1"/>
</dbReference>
<dbReference type="Gene3D" id="1.25.40.20">
    <property type="entry name" value="Ankyrin repeat-containing domain"/>
    <property type="match status" value="1"/>
</dbReference>
<dbReference type="SUPFAM" id="SSF49329">
    <property type="entry name" value="Cu,Zn superoxide dismutase-like"/>
    <property type="match status" value="1"/>
</dbReference>
<dbReference type="Proteomes" id="UP000663852">
    <property type="component" value="Unassembled WGS sequence"/>
</dbReference>
<dbReference type="InterPro" id="IPR002110">
    <property type="entry name" value="Ankyrin_rpt"/>
</dbReference>
<keyword evidence="5" id="KW-0479">Metal-binding</keyword>
<dbReference type="SUPFAM" id="SSF158235">
    <property type="entry name" value="SOCS box-like"/>
    <property type="match status" value="1"/>
</dbReference>
<dbReference type="InterPro" id="IPR036036">
    <property type="entry name" value="SOCS_box-like_dom_sf"/>
</dbReference>
<dbReference type="SMART" id="SM00248">
    <property type="entry name" value="ANK"/>
    <property type="match status" value="4"/>
</dbReference>
<proteinExistence type="inferred from homology"/>
<evidence type="ECO:0000259" key="12">
    <source>
        <dbReference type="PROSITE" id="PS50225"/>
    </source>
</evidence>
<dbReference type="FunFam" id="2.60.40.200:FF:000001">
    <property type="entry name" value="Superoxide dismutase [Cu-Zn]"/>
    <property type="match status" value="1"/>
</dbReference>
<feature type="repeat" description="ANK" evidence="10">
    <location>
        <begin position="115"/>
        <end position="147"/>
    </location>
</feature>
<dbReference type="GO" id="GO:0004784">
    <property type="term" value="F:superoxide dismutase activity"/>
    <property type="evidence" value="ECO:0007669"/>
    <property type="project" value="UniProtKB-EC"/>
</dbReference>
<dbReference type="OrthoDB" id="194358at2759"/>
<evidence type="ECO:0000256" key="5">
    <source>
        <dbReference type="ARBA" id="ARBA00022723"/>
    </source>
</evidence>
<evidence type="ECO:0000256" key="6">
    <source>
        <dbReference type="ARBA" id="ARBA00022833"/>
    </source>
</evidence>
<dbReference type="InterPro" id="IPR036423">
    <property type="entry name" value="SOD-like_Cu/Zn_dom_sf"/>
</dbReference>
<evidence type="ECO:0000256" key="2">
    <source>
        <dbReference type="ARBA" id="ARBA00001947"/>
    </source>
</evidence>
<keyword evidence="7" id="KW-0049">Antioxidant</keyword>
<evidence type="ECO:0000256" key="7">
    <source>
        <dbReference type="ARBA" id="ARBA00022862"/>
    </source>
</evidence>
<dbReference type="Pfam" id="PF12796">
    <property type="entry name" value="Ank_2"/>
    <property type="match status" value="1"/>
</dbReference>
<dbReference type="Proteomes" id="UP000663828">
    <property type="component" value="Unassembled WGS sequence"/>
</dbReference>
<dbReference type="PROSITE" id="PS50088">
    <property type="entry name" value="ANK_REPEAT"/>
    <property type="match status" value="1"/>
</dbReference>
<dbReference type="CDD" id="cd03587">
    <property type="entry name" value="SOCS"/>
    <property type="match status" value="1"/>
</dbReference>
<dbReference type="InterPro" id="IPR001496">
    <property type="entry name" value="SOCS_box"/>
</dbReference>
<comment type="cofactor">
    <cofactor evidence="1">
        <name>Cu cation</name>
        <dbReference type="ChEBI" id="CHEBI:23378"/>
    </cofactor>
</comment>
<dbReference type="EC" id="1.15.1.1" evidence="4"/>
<keyword evidence="6" id="KW-0862">Zinc</keyword>
<comment type="caution">
    <text evidence="13">The sequence shown here is derived from an EMBL/GenBank/DDBJ whole genome shotgun (WGS) entry which is preliminary data.</text>
</comment>
<protein>
    <recommendedName>
        <fullName evidence="4">superoxide dismutase</fullName>
        <ecNumber evidence="4">1.15.1.1</ecNumber>
    </recommendedName>
</protein>
<accession>A0A813V807</accession>
<evidence type="ECO:0000313" key="15">
    <source>
        <dbReference type="Proteomes" id="UP000663828"/>
    </source>
</evidence>